<sequence>MEKRKWVALRTKYIVVVAIVVEELAGEIVISIILVDIFIIVVVGFVYPRLINNASHSFPEQISDRQRCTHTKNTNHDAIESTASSIPVILQHVRTTPTRNAYPTIAMAVITTSS</sequence>
<accession>A0AA36BRN9</accession>
<gene>
    <name evidence="1" type="ORF">OCTVUL_1B004733</name>
</gene>
<keyword evidence="2" id="KW-1185">Reference proteome</keyword>
<evidence type="ECO:0000313" key="1">
    <source>
        <dbReference type="EMBL" id="CAI9738672.1"/>
    </source>
</evidence>
<dbReference type="Proteomes" id="UP001162480">
    <property type="component" value="Chromosome 21"/>
</dbReference>
<reference evidence="1" key="1">
    <citation type="submission" date="2023-08" db="EMBL/GenBank/DDBJ databases">
        <authorList>
            <person name="Alioto T."/>
            <person name="Alioto T."/>
            <person name="Gomez Garrido J."/>
        </authorList>
    </citation>
    <scope>NUCLEOTIDE SEQUENCE</scope>
</reference>
<organism evidence="1 2">
    <name type="scientific">Octopus vulgaris</name>
    <name type="common">Common octopus</name>
    <dbReference type="NCBI Taxonomy" id="6645"/>
    <lineage>
        <taxon>Eukaryota</taxon>
        <taxon>Metazoa</taxon>
        <taxon>Spiralia</taxon>
        <taxon>Lophotrochozoa</taxon>
        <taxon>Mollusca</taxon>
        <taxon>Cephalopoda</taxon>
        <taxon>Coleoidea</taxon>
        <taxon>Octopodiformes</taxon>
        <taxon>Octopoda</taxon>
        <taxon>Incirrata</taxon>
        <taxon>Octopodidae</taxon>
        <taxon>Octopus</taxon>
    </lineage>
</organism>
<name>A0AA36BRN9_OCTVU</name>
<dbReference type="AlphaFoldDB" id="A0AA36BRN9"/>
<evidence type="ECO:0000313" key="2">
    <source>
        <dbReference type="Proteomes" id="UP001162480"/>
    </source>
</evidence>
<dbReference type="EMBL" id="OX597834">
    <property type="protein sequence ID" value="CAI9738672.1"/>
    <property type="molecule type" value="Genomic_DNA"/>
</dbReference>
<proteinExistence type="predicted"/>
<protein>
    <submittedName>
        <fullName evidence="1">Uncharacterized protein</fullName>
    </submittedName>
</protein>